<feature type="domain" description="OmpR/PhoB-type" evidence="3">
    <location>
        <begin position="28"/>
        <end position="126"/>
    </location>
</feature>
<comment type="caution">
    <text evidence="4">The sequence shown here is derived from an EMBL/GenBank/DDBJ whole genome shotgun (WGS) entry which is preliminary data.</text>
</comment>
<accession>A0ABS5XDU4</accession>
<dbReference type="Pfam" id="PF00486">
    <property type="entry name" value="Trans_reg_C"/>
    <property type="match status" value="1"/>
</dbReference>
<dbReference type="InterPro" id="IPR049945">
    <property type="entry name" value="AAA_22"/>
</dbReference>
<evidence type="ECO:0000256" key="2">
    <source>
        <dbReference type="PROSITE-ProRule" id="PRU01091"/>
    </source>
</evidence>
<keyword evidence="5" id="KW-1185">Reference proteome</keyword>
<dbReference type="Pfam" id="PF25872">
    <property type="entry name" value="HTH_77"/>
    <property type="match status" value="1"/>
</dbReference>
<feature type="DNA-binding region" description="OmpR/PhoB-type" evidence="2">
    <location>
        <begin position="28"/>
        <end position="126"/>
    </location>
</feature>
<dbReference type="PROSITE" id="PS51755">
    <property type="entry name" value="OMPR_PHOB"/>
    <property type="match status" value="1"/>
</dbReference>
<evidence type="ECO:0000313" key="5">
    <source>
        <dbReference type="Proteomes" id="UP001519667"/>
    </source>
</evidence>
<dbReference type="SUPFAM" id="SSF46894">
    <property type="entry name" value="C-terminal effector domain of the bipartite response regulators"/>
    <property type="match status" value="1"/>
</dbReference>
<dbReference type="SMART" id="SM00862">
    <property type="entry name" value="Trans_reg_C"/>
    <property type="match status" value="1"/>
</dbReference>
<keyword evidence="1 2" id="KW-0238">DNA-binding</keyword>
<name>A0ABS5XDU4_9GAMM</name>
<proteinExistence type="predicted"/>
<dbReference type="SUPFAM" id="SSF52540">
    <property type="entry name" value="P-loop containing nucleoside triphosphate hydrolases"/>
    <property type="match status" value="1"/>
</dbReference>
<dbReference type="SUPFAM" id="SSF48452">
    <property type="entry name" value="TPR-like"/>
    <property type="match status" value="1"/>
</dbReference>
<dbReference type="Proteomes" id="UP001519667">
    <property type="component" value="Unassembled WGS sequence"/>
</dbReference>
<dbReference type="Gene3D" id="3.40.50.300">
    <property type="entry name" value="P-loop containing nucleotide triphosphate hydrolases"/>
    <property type="match status" value="1"/>
</dbReference>
<dbReference type="PANTHER" id="PTHR47691:SF3">
    <property type="entry name" value="HTH-TYPE TRANSCRIPTIONAL REGULATOR RV0890C-RELATED"/>
    <property type="match status" value="1"/>
</dbReference>
<organism evidence="4 5">
    <name type="scientific">Metapseudomonas boanensis</name>
    <dbReference type="NCBI Taxonomy" id="2822138"/>
    <lineage>
        <taxon>Bacteria</taxon>
        <taxon>Pseudomonadati</taxon>
        <taxon>Pseudomonadota</taxon>
        <taxon>Gammaproteobacteria</taxon>
        <taxon>Pseudomonadales</taxon>
        <taxon>Pseudomonadaceae</taxon>
        <taxon>Metapseudomonas</taxon>
    </lineage>
</organism>
<dbReference type="InterPro" id="IPR027417">
    <property type="entry name" value="P-loop_NTPase"/>
</dbReference>
<dbReference type="PANTHER" id="PTHR47691">
    <property type="entry name" value="REGULATOR-RELATED"/>
    <property type="match status" value="1"/>
</dbReference>
<evidence type="ECO:0000313" key="4">
    <source>
        <dbReference type="EMBL" id="MBT8765366.1"/>
    </source>
</evidence>
<gene>
    <name evidence="4" type="ORF">J7302_04340</name>
</gene>
<dbReference type="InterPro" id="IPR016032">
    <property type="entry name" value="Sig_transdc_resp-reg_C-effctor"/>
</dbReference>
<dbReference type="PRINTS" id="PR00364">
    <property type="entry name" value="DISEASERSIST"/>
</dbReference>
<dbReference type="RefSeq" id="WP_215370993.1">
    <property type="nucleotide sequence ID" value="NZ_JAGTIS010000002.1"/>
</dbReference>
<dbReference type="InterPro" id="IPR058852">
    <property type="entry name" value="HTH_77"/>
</dbReference>
<dbReference type="InterPro" id="IPR036388">
    <property type="entry name" value="WH-like_DNA-bd_sf"/>
</dbReference>
<dbReference type="Pfam" id="PF13401">
    <property type="entry name" value="AAA_22"/>
    <property type="match status" value="1"/>
</dbReference>
<evidence type="ECO:0000259" key="3">
    <source>
        <dbReference type="PROSITE" id="PS51755"/>
    </source>
</evidence>
<sequence length="954" mass="104594">MVLDGIADLVGANPAVGEVQQPITGAAARVARIGAYHVLVHKRLVLADGRPVHLGSRALDILLVLLEHAGSAVSKEQLIARVWPDNVVEEINLRVHIAALRKALGDDREGQRYIATIPLRGYCLVAPVSWQEPAEDTIRMPEHNLPPRLSPMIGRGEVVESLVRQLRQRRFVTLVGPGGIGKTTVALHVADRLLANYPQGVRLLDLAPLDKAEQLPSTLAAALHVPLHGEELMPQLAGYLRDRHMLLVLDNCEHLIDAVADFAETLLRSAPRLDVLATSREVLRAEGEQVYRLGPLACPPATSAMTQAQAMGFPALQLLLERAVDSQGRFELSDSDLPLAAELCRRLDGIPLAIELAAAQLGALGLTGVLSQLANCFRLLSRGRRTAPARQQTLRATLEWSHELLPEHEKACLRRLSVFPASFTLDAAAALMGDDQVAPQLCITLGQLVAKSLVNADVGDEQSYYRLLDTTRTYALERLRAAAEEEVVRRRHAHYCLAWMNQAHQEWVVTPERQWIRRFATHLDDLCAALDWSFASPGDEALAIHLTACSTPLWQELSLLKEHSRYVVKALAALQADEQPCPALQVKLKLVLGSAWYHARGGTQDTIDAFVSAGRLAERCQDLTGQLMAASGLMAVNLCRADYQAALEQTRHFDRLSLRDGPEMALSLQRLSGLAQHFAGNQLQAKRHAIAALTQIVRAPSAGNYTNGFGVQYDQEVAALTLLARILWLQGFPEQAWQRALQAVDVAKRREHRTSLCYTLALSAWVIARYNGNAEASRDLLELLLEQTRELSMNMFLGWAQHYARETLTPGVSLGNEPALPGDGLIKDIMVTLNPGYADDTLLARARSGQAGWVTAEVLRVEAEALLNGEVQDLDGAEALLARALNIAGDQGALAWELRAACSLARLWQQRGRWQDAHALLKRVFGRFTEGFTTPDLLAARQLLDKCAALAASV</sequence>
<dbReference type="EMBL" id="JAGTIS010000002">
    <property type="protein sequence ID" value="MBT8765366.1"/>
    <property type="molecule type" value="Genomic_DNA"/>
</dbReference>
<dbReference type="Gene3D" id="1.10.10.10">
    <property type="entry name" value="Winged helix-like DNA-binding domain superfamily/Winged helix DNA-binding domain"/>
    <property type="match status" value="1"/>
</dbReference>
<evidence type="ECO:0000256" key="1">
    <source>
        <dbReference type="ARBA" id="ARBA00023125"/>
    </source>
</evidence>
<dbReference type="CDD" id="cd00383">
    <property type="entry name" value="trans_reg_C"/>
    <property type="match status" value="1"/>
</dbReference>
<protein>
    <submittedName>
        <fullName evidence="4">Helix-turn-helix transcriptional regulator</fullName>
    </submittedName>
</protein>
<dbReference type="InterPro" id="IPR001867">
    <property type="entry name" value="OmpR/PhoB-type_DNA-bd"/>
</dbReference>
<reference evidence="4 5" key="1">
    <citation type="submission" date="2021-04" db="EMBL/GenBank/DDBJ databases">
        <title>Pseudomonas boanensis sp. nov., a bacterium isolated from river water used for household purposes in Boane District, Mozambique.</title>
        <authorList>
            <person name="Nicklasson M."/>
            <person name="Martin-Rodriguez A.J."/>
            <person name="Thorell K."/>
            <person name="Neves L."/>
            <person name="Mussagy A."/>
            <person name="Rydberg H.A."/>
            <person name="Hernroth B."/>
            <person name="Svensson-Stadler L."/>
            <person name="Sjoling A."/>
        </authorList>
    </citation>
    <scope>NUCLEOTIDE SEQUENCE [LARGE SCALE GENOMIC DNA]</scope>
    <source>
        <strain evidence="4 5">DB1</strain>
    </source>
</reference>
<dbReference type="InterPro" id="IPR011990">
    <property type="entry name" value="TPR-like_helical_dom_sf"/>
</dbReference>